<dbReference type="Proteomes" id="UP000295172">
    <property type="component" value="Unassembled WGS sequence"/>
</dbReference>
<dbReference type="AlphaFoldDB" id="A0A4R4XEQ6"/>
<gene>
    <name evidence="3" type="ORF">E1218_05000</name>
</gene>
<evidence type="ECO:0000256" key="1">
    <source>
        <dbReference type="ARBA" id="ARBA00022801"/>
    </source>
</evidence>
<dbReference type="PANTHER" id="PTHR43794">
    <property type="entry name" value="AMINOHYDROLASE SSNA-RELATED"/>
    <property type="match status" value="1"/>
</dbReference>
<dbReference type="SUPFAM" id="SSF51338">
    <property type="entry name" value="Composite domain of metallo-dependent hydrolases"/>
    <property type="match status" value="1"/>
</dbReference>
<feature type="domain" description="Amidohydrolase-related" evidence="2">
    <location>
        <begin position="35"/>
        <end position="393"/>
    </location>
</feature>
<dbReference type="Pfam" id="PF01979">
    <property type="entry name" value="Amidohydro_1"/>
    <property type="match status" value="1"/>
</dbReference>
<dbReference type="InterPro" id="IPR050287">
    <property type="entry name" value="MTA/SAH_deaminase"/>
</dbReference>
<proteinExistence type="predicted"/>
<keyword evidence="1 3" id="KW-0378">Hydrolase</keyword>
<keyword evidence="4" id="KW-1185">Reference proteome</keyword>
<dbReference type="CDD" id="cd01298">
    <property type="entry name" value="ATZ_TRZ_like"/>
    <property type="match status" value="1"/>
</dbReference>
<comment type="caution">
    <text evidence="3">The sequence shown here is derived from an EMBL/GenBank/DDBJ whole genome shotgun (WGS) entry which is preliminary data.</text>
</comment>
<dbReference type="InterPro" id="IPR032466">
    <property type="entry name" value="Metal_Hydrolase"/>
</dbReference>
<dbReference type="OrthoDB" id="3189065at2"/>
<evidence type="ECO:0000313" key="4">
    <source>
        <dbReference type="Proteomes" id="UP000295172"/>
    </source>
</evidence>
<name>A0A4R4XEQ6_9ACTN</name>
<dbReference type="Gene3D" id="2.30.40.10">
    <property type="entry name" value="Urease, subunit C, domain 1"/>
    <property type="match status" value="1"/>
</dbReference>
<dbReference type="SUPFAM" id="SSF51556">
    <property type="entry name" value="Metallo-dependent hydrolases"/>
    <property type="match status" value="1"/>
</dbReference>
<dbReference type="RefSeq" id="WP_132316709.1">
    <property type="nucleotide sequence ID" value="NZ_SMKR01000013.1"/>
</dbReference>
<dbReference type="GO" id="GO:0016810">
    <property type="term" value="F:hydrolase activity, acting on carbon-nitrogen (but not peptide) bonds"/>
    <property type="evidence" value="ECO:0007669"/>
    <property type="project" value="InterPro"/>
</dbReference>
<reference evidence="3 4" key="1">
    <citation type="submission" date="2019-02" db="EMBL/GenBank/DDBJ databases">
        <title>Draft genome sequences of novel Actinobacteria.</title>
        <authorList>
            <person name="Sahin N."/>
            <person name="Ay H."/>
            <person name="Saygin H."/>
        </authorList>
    </citation>
    <scope>NUCLEOTIDE SEQUENCE [LARGE SCALE GENOMIC DNA]</scope>
    <source>
        <strain evidence="3 4">16K104</strain>
    </source>
</reference>
<protein>
    <submittedName>
        <fullName evidence="3">N-ethylammeline chlorohydrolase</fullName>
    </submittedName>
</protein>
<accession>A0A4R4XEQ6</accession>
<dbReference type="InterPro" id="IPR011059">
    <property type="entry name" value="Metal-dep_hydrolase_composite"/>
</dbReference>
<evidence type="ECO:0000313" key="3">
    <source>
        <dbReference type="EMBL" id="TDD29226.1"/>
    </source>
</evidence>
<dbReference type="InterPro" id="IPR006680">
    <property type="entry name" value="Amidohydro-rel"/>
</dbReference>
<dbReference type="EMBL" id="SMKR01000013">
    <property type="protein sequence ID" value="TDD29226.1"/>
    <property type="molecule type" value="Genomic_DNA"/>
</dbReference>
<dbReference type="PANTHER" id="PTHR43794:SF11">
    <property type="entry name" value="AMIDOHYDROLASE-RELATED DOMAIN-CONTAINING PROTEIN"/>
    <property type="match status" value="1"/>
</dbReference>
<evidence type="ECO:0000259" key="2">
    <source>
        <dbReference type="Pfam" id="PF01979"/>
    </source>
</evidence>
<dbReference type="Gene3D" id="3.20.20.140">
    <property type="entry name" value="Metal-dependent hydrolases"/>
    <property type="match status" value="1"/>
</dbReference>
<organism evidence="3 4">
    <name type="scientific">Kribbella turkmenica</name>
    <dbReference type="NCBI Taxonomy" id="2530375"/>
    <lineage>
        <taxon>Bacteria</taxon>
        <taxon>Bacillati</taxon>
        <taxon>Actinomycetota</taxon>
        <taxon>Actinomycetes</taxon>
        <taxon>Propionibacteriales</taxon>
        <taxon>Kribbellaceae</taxon>
        <taxon>Kribbella</taxon>
    </lineage>
</organism>
<sequence length="431" mass="46309">MARRADVAVEGNVIAAIGKIRATGGDQEVDATGCWVIPGLVQTHVHLCQTLFRGVAEDLDVMQWLDRHIWPLEQLLDRESAAASARWGVAQLLLSGTTTFNSMETARHTDVAFEAAADLGARAVVGKALMDRQEPGTELWGESTGEAWADLERLVERWHGREGGRLQASVAPRAPSAASTVLMHEAVDLARRRQLVIHTHVNENRSQAALVAGVNDGRDVQVLKAFDALGPRSVLAHCVWLSDEELRLLATTRTNVAHCPSANLKLGSGIARVPEMLAVGVNVTIGTDGAACNNSLDAFDELRMAALVHRPRCGAAAMPAYRILELGTRQGAQALGWGDVLGELAVGRLADIAVVATPEAGVPSEAVRAATHLVFANSLNRRVEHVLVDGRLVVHHGELVHGSKSRIEADAFAARKPVLTRMRIERNGRCS</sequence>